<organism evidence="1 2">
    <name type="scientific">Arctium lappa</name>
    <name type="common">Greater burdock</name>
    <name type="synonym">Lappa major</name>
    <dbReference type="NCBI Taxonomy" id="4217"/>
    <lineage>
        <taxon>Eukaryota</taxon>
        <taxon>Viridiplantae</taxon>
        <taxon>Streptophyta</taxon>
        <taxon>Embryophyta</taxon>
        <taxon>Tracheophyta</taxon>
        <taxon>Spermatophyta</taxon>
        <taxon>Magnoliopsida</taxon>
        <taxon>eudicotyledons</taxon>
        <taxon>Gunneridae</taxon>
        <taxon>Pentapetalae</taxon>
        <taxon>asterids</taxon>
        <taxon>campanulids</taxon>
        <taxon>Asterales</taxon>
        <taxon>Asteraceae</taxon>
        <taxon>Carduoideae</taxon>
        <taxon>Cardueae</taxon>
        <taxon>Arctiinae</taxon>
        <taxon>Arctium</taxon>
    </lineage>
</organism>
<evidence type="ECO:0000313" key="2">
    <source>
        <dbReference type="Proteomes" id="UP001055879"/>
    </source>
</evidence>
<dbReference type="Proteomes" id="UP001055879">
    <property type="component" value="Linkage Group LG06"/>
</dbReference>
<dbReference type="EMBL" id="CM042052">
    <property type="protein sequence ID" value="KAI3718411.1"/>
    <property type="molecule type" value="Genomic_DNA"/>
</dbReference>
<evidence type="ECO:0000313" key="1">
    <source>
        <dbReference type="EMBL" id="KAI3718411.1"/>
    </source>
</evidence>
<reference evidence="1 2" key="2">
    <citation type="journal article" date="2022" name="Mol. Ecol. Resour.">
        <title>The genomes of chicory, endive, great burdock and yacon provide insights into Asteraceae paleo-polyploidization history and plant inulin production.</title>
        <authorList>
            <person name="Fan W."/>
            <person name="Wang S."/>
            <person name="Wang H."/>
            <person name="Wang A."/>
            <person name="Jiang F."/>
            <person name="Liu H."/>
            <person name="Zhao H."/>
            <person name="Xu D."/>
            <person name="Zhang Y."/>
        </authorList>
    </citation>
    <scope>NUCLEOTIDE SEQUENCE [LARGE SCALE GENOMIC DNA]</scope>
    <source>
        <strain evidence="2">cv. Niubang</strain>
    </source>
</reference>
<name>A0ACB9B9D4_ARCLA</name>
<comment type="caution">
    <text evidence="1">The sequence shown here is derived from an EMBL/GenBank/DDBJ whole genome shotgun (WGS) entry which is preliminary data.</text>
</comment>
<reference evidence="2" key="1">
    <citation type="journal article" date="2022" name="Mol. Ecol. Resour.">
        <title>The genomes of chicory, endive, great burdock and yacon provide insights into Asteraceae palaeo-polyploidization history and plant inulin production.</title>
        <authorList>
            <person name="Fan W."/>
            <person name="Wang S."/>
            <person name="Wang H."/>
            <person name="Wang A."/>
            <person name="Jiang F."/>
            <person name="Liu H."/>
            <person name="Zhao H."/>
            <person name="Xu D."/>
            <person name="Zhang Y."/>
        </authorList>
    </citation>
    <scope>NUCLEOTIDE SEQUENCE [LARGE SCALE GENOMIC DNA]</scope>
    <source>
        <strain evidence="2">cv. Niubang</strain>
    </source>
</reference>
<sequence length="179" mass="20272">MMRLANRSIEKVYQHRWPSIVTLCIFSPPYLEDQKPCTFISGRSEVVASACWSLVMTWWMVLVVGGSIGGDGKTLVPTTGSSASWKIGPYNDNSDMRMVIRHRDLTEIVDFIKEHFDKATDAGDQVSVMMETGRICRNGVSFKWGVDDFELKLDFEATIGIDPLNPTPISEMHIRFDFM</sequence>
<proteinExistence type="predicted"/>
<keyword evidence="2" id="KW-1185">Reference proteome</keyword>
<protein>
    <submittedName>
        <fullName evidence="1">Uncharacterized protein</fullName>
    </submittedName>
</protein>
<gene>
    <name evidence="1" type="ORF">L6452_19281</name>
</gene>
<accession>A0ACB9B9D4</accession>